<reference evidence="1 2" key="2">
    <citation type="submission" date="2018-03" db="EMBL/GenBank/DDBJ databases">
        <title>The ancient ancestry and fast evolution of plastids.</title>
        <authorList>
            <person name="Moore K.R."/>
            <person name="Magnabosco C."/>
            <person name="Momper L."/>
            <person name="Gold D.A."/>
            <person name="Bosak T."/>
            <person name="Fournier G.P."/>
        </authorList>
    </citation>
    <scope>NUCLEOTIDE SEQUENCE [LARGE SCALE GENOMIC DNA]</scope>
    <source>
        <strain evidence="1 2">ULC007</strain>
    </source>
</reference>
<sequence>MLHDLVYESLESSYSLRFCDVAMLTHAKGFCVQKAIRKFCLMTLSIAAIAQVSTAAITAERRVLAAVSSGFPVVRSSLLKPDLSVPWSQPVQVVDPFEGTYLAVFDQNYFSRSFGNKNSQVKVVSLWSQNSVRLLLAYRGRECASVRGSYGLRLHTNFFRSDRDPFRFFDDDFADSVCITSSDTQKIVDLSLKLGDRVFRLKEKGNAFLVTEELAAALKNAPEKNVRIRLIADNGETLDSEIGVGTVKAWKSIY</sequence>
<accession>A0A2T1DNI0</accession>
<organism evidence="1 2">
    <name type="scientific">Phormidesmis priestleyi ULC007</name>
    <dbReference type="NCBI Taxonomy" id="1920490"/>
    <lineage>
        <taxon>Bacteria</taxon>
        <taxon>Bacillati</taxon>
        <taxon>Cyanobacteriota</taxon>
        <taxon>Cyanophyceae</taxon>
        <taxon>Leptolyngbyales</taxon>
        <taxon>Leptolyngbyaceae</taxon>
        <taxon>Phormidesmis</taxon>
    </lineage>
</organism>
<reference evidence="1 2" key="1">
    <citation type="submission" date="2018-02" db="EMBL/GenBank/DDBJ databases">
        <authorList>
            <person name="Cohen D.B."/>
            <person name="Kent A.D."/>
        </authorList>
    </citation>
    <scope>NUCLEOTIDE SEQUENCE [LARGE SCALE GENOMIC DNA]</scope>
    <source>
        <strain evidence="1 2">ULC007</strain>
    </source>
</reference>
<proteinExistence type="predicted"/>
<dbReference type="Proteomes" id="UP000238634">
    <property type="component" value="Unassembled WGS sequence"/>
</dbReference>
<evidence type="ECO:0000313" key="1">
    <source>
        <dbReference type="EMBL" id="PSB22053.1"/>
    </source>
</evidence>
<protein>
    <submittedName>
        <fullName evidence="1">Uncharacterized protein</fullName>
    </submittedName>
</protein>
<keyword evidence="2" id="KW-1185">Reference proteome</keyword>
<comment type="caution">
    <text evidence="1">The sequence shown here is derived from an EMBL/GenBank/DDBJ whole genome shotgun (WGS) entry which is preliminary data.</text>
</comment>
<gene>
    <name evidence="1" type="ORF">C7B65_01160</name>
</gene>
<dbReference type="STRING" id="1920490.GCA_001895925_00782"/>
<name>A0A2T1DNI0_9CYAN</name>
<dbReference type="AlphaFoldDB" id="A0A2T1DNI0"/>
<dbReference type="EMBL" id="PVWG01000001">
    <property type="protein sequence ID" value="PSB22053.1"/>
    <property type="molecule type" value="Genomic_DNA"/>
</dbReference>
<evidence type="ECO:0000313" key="2">
    <source>
        <dbReference type="Proteomes" id="UP000238634"/>
    </source>
</evidence>